<dbReference type="Gramene" id="KQK07920">
    <property type="protein sequence ID" value="KQK07920"/>
    <property type="gene ID" value="BRADI_2g38726v3"/>
</dbReference>
<dbReference type="InParanoid" id="A0A0Q3G8Y4"/>
<feature type="domain" description="DUF1618" evidence="2">
    <location>
        <begin position="219"/>
        <end position="331"/>
    </location>
</feature>
<dbReference type="AlphaFoldDB" id="A0A0Q3G8Y4"/>
<keyword evidence="5" id="KW-1185">Reference proteome</keyword>
<name>A0A0Q3G8Y4_BRADI</name>
<dbReference type="Pfam" id="PF07762">
    <property type="entry name" value="DUF1618"/>
    <property type="match status" value="1"/>
</dbReference>
<feature type="region of interest" description="Disordered" evidence="1">
    <location>
        <begin position="1"/>
        <end position="29"/>
    </location>
</feature>
<dbReference type="PANTHER" id="PTHR33074">
    <property type="entry name" value="EXPRESSED PROTEIN-RELATED"/>
    <property type="match status" value="1"/>
</dbReference>
<gene>
    <name evidence="3" type="ORF">BRADI_2g38726v3</name>
</gene>
<evidence type="ECO:0000313" key="5">
    <source>
        <dbReference type="Proteomes" id="UP000008810"/>
    </source>
</evidence>
<feature type="compositionally biased region" description="Basic and acidic residues" evidence="1">
    <location>
        <begin position="1"/>
        <end position="11"/>
    </location>
</feature>
<evidence type="ECO:0000313" key="4">
    <source>
        <dbReference type="EnsemblPlants" id="KQK07920"/>
    </source>
</evidence>
<feature type="compositionally biased region" description="Acidic residues" evidence="1">
    <location>
        <begin position="12"/>
        <end position="22"/>
    </location>
</feature>
<reference evidence="3" key="2">
    <citation type="submission" date="2017-06" db="EMBL/GenBank/DDBJ databases">
        <title>WGS assembly of Brachypodium distachyon.</title>
        <authorList>
            <consortium name="The International Brachypodium Initiative"/>
            <person name="Lucas S."/>
            <person name="Harmon-Smith M."/>
            <person name="Lail K."/>
            <person name="Tice H."/>
            <person name="Grimwood J."/>
            <person name="Bruce D."/>
            <person name="Barry K."/>
            <person name="Shu S."/>
            <person name="Lindquist E."/>
            <person name="Wang M."/>
            <person name="Pitluck S."/>
            <person name="Vogel J.P."/>
            <person name="Garvin D.F."/>
            <person name="Mockler T.C."/>
            <person name="Schmutz J."/>
            <person name="Rokhsar D."/>
            <person name="Bevan M.W."/>
        </authorList>
    </citation>
    <scope>NUCLEOTIDE SEQUENCE</scope>
    <source>
        <strain evidence="3">Bd21</strain>
    </source>
</reference>
<dbReference type="PANTHER" id="PTHR33074:SF103">
    <property type="entry name" value="DUF1618 DOMAIN-CONTAINING PROTEIN"/>
    <property type="match status" value="1"/>
</dbReference>
<organism evidence="3">
    <name type="scientific">Brachypodium distachyon</name>
    <name type="common">Purple false brome</name>
    <name type="synonym">Trachynia distachya</name>
    <dbReference type="NCBI Taxonomy" id="15368"/>
    <lineage>
        <taxon>Eukaryota</taxon>
        <taxon>Viridiplantae</taxon>
        <taxon>Streptophyta</taxon>
        <taxon>Embryophyta</taxon>
        <taxon>Tracheophyta</taxon>
        <taxon>Spermatophyta</taxon>
        <taxon>Magnoliopsida</taxon>
        <taxon>Liliopsida</taxon>
        <taxon>Poales</taxon>
        <taxon>Poaceae</taxon>
        <taxon>BOP clade</taxon>
        <taxon>Pooideae</taxon>
        <taxon>Stipodae</taxon>
        <taxon>Brachypodieae</taxon>
        <taxon>Brachypodium</taxon>
    </lineage>
</organism>
<evidence type="ECO:0000259" key="2">
    <source>
        <dbReference type="Pfam" id="PF07762"/>
    </source>
</evidence>
<evidence type="ECO:0000256" key="1">
    <source>
        <dbReference type="SAM" id="MobiDB-lite"/>
    </source>
</evidence>
<dbReference type="Proteomes" id="UP000008810">
    <property type="component" value="Chromosome 2"/>
</dbReference>
<dbReference type="OrthoDB" id="693009at2759"/>
<reference evidence="3 4" key="1">
    <citation type="journal article" date="2010" name="Nature">
        <title>Genome sequencing and analysis of the model grass Brachypodium distachyon.</title>
        <authorList>
            <consortium name="International Brachypodium Initiative"/>
        </authorList>
    </citation>
    <scope>NUCLEOTIDE SEQUENCE [LARGE SCALE GENOMIC DNA]</scope>
    <source>
        <strain evidence="3 4">Bd21</strain>
    </source>
</reference>
<proteinExistence type="predicted"/>
<dbReference type="EnsemblPlants" id="KQK07920">
    <property type="protein sequence ID" value="KQK07920"/>
    <property type="gene ID" value="BRADI_2g38726v3"/>
</dbReference>
<dbReference type="InterPro" id="IPR011676">
    <property type="entry name" value="DUF1618"/>
</dbReference>
<evidence type="ECO:0000313" key="3">
    <source>
        <dbReference type="EMBL" id="KQK07920.2"/>
    </source>
</evidence>
<dbReference type="EMBL" id="CM000881">
    <property type="protein sequence ID" value="KQK07920.2"/>
    <property type="molecule type" value="Genomic_DNA"/>
</dbReference>
<accession>A0A0Q3G8Y4</accession>
<reference evidence="4" key="3">
    <citation type="submission" date="2018-08" db="UniProtKB">
        <authorList>
            <consortium name="EnsemblPlants"/>
        </authorList>
    </citation>
    <scope>IDENTIFICATION</scope>
    <source>
        <strain evidence="4">cv. Bd21</strain>
    </source>
</reference>
<protein>
    <recommendedName>
        <fullName evidence="2">DUF1618 domain-containing protein</fullName>
    </recommendedName>
</protein>
<sequence>MIPETRRHPPPPDDDGGGDLDADSPKSFLLDHMPYTSRDRTNATAAHGVLRDPATDEPMAGIRASFFLARPPRVSCVLLDCANTRFTEEPLVVASHAGFVLLSVALRPRLDRIPQPNGVGNRLVDRHRRIGILPSSSSPDAGGGESGGYHIAALTMEATGEFELFVFSSEMRAWAVNKPFLPPDASFCRRGLADDDDNEFNFLVDKVIPVAAGGSVAFVDLFNGVLICDALNGGDRSELLHVPLPRTAPRRKPTICSQPLIPCDVAIDTVSVSGDSIILIKYIHLVYQLDTSPWHATTWVASFKAATSPWRRLHDWRKQYTLLDPAELSVAGAVSLAGLLPGDEDLNSEPAGGDLFVDRPLLSLHQDESSASSPRAVSRRSRGG</sequence>